<gene>
    <name evidence="2" type="primary">lptE</name>
    <name evidence="2" type="ORF">NQ491_01675</name>
</gene>
<dbReference type="Pfam" id="PF04390">
    <property type="entry name" value="LptE"/>
    <property type="match status" value="1"/>
</dbReference>
<accession>A0ABY5UZX4</accession>
<keyword evidence="2" id="KW-0449">Lipoprotein</keyword>
<reference evidence="2" key="1">
    <citation type="journal article" date="2022" name="Cell">
        <title>Design, construction, and in vivo augmentation of a complex gut microbiome.</title>
        <authorList>
            <person name="Cheng A.G."/>
            <person name="Ho P.Y."/>
            <person name="Aranda-Diaz A."/>
            <person name="Jain S."/>
            <person name="Yu F.B."/>
            <person name="Meng X."/>
            <person name="Wang M."/>
            <person name="Iakiviak M."/>
            <person name="Nagashima K."/>
            <person name="Zhao A."/>
            <person name="Murugkar P."/>
            <person name="Patil A."/>
            <person name="Atabakhsh K."/>
            <person name="Weakley A."/>
            <person name="Yan J."/>
            <person name="Brumbaugh A.R."/>
            <person name="Higginbottom S."/>
            <person name="Dimas A."/>
            <person name="Shiver A.L."/>
            <person name="Deutschbauer A."/>
            <person name="Neff N."/>
            <person name="Sonnenburg J.L."/>
            <person name="Huang K.C."/>
            <person name="Fischbach M.A."/>
        </authorList>
    </citation>
    <scope>NUCLEOTIDE SEQUENCE</scope>
    <source>
        <strain evidence="2">AP11</strain>
    </source>
</reference>
<keyword evidence="3" id="KW-1185">Reference proteome</keyword>
<feature type="signal peptide" evidence="1">
    <location>
        <begin position="1"/>
        <end position="18"/>
    </location>
</feature>
<evidence type="ECO:0000313" key="3">
    <source>
        <dbReference type="Proteomes" id="UP001059295"/>
    </source>
</evidence>
<sequence length="169" mass="18635">MINIKKSILLIPCTLLFAGCKVTYSFSGASISPEVKTVSIPRFPNNALLVAPILSSTLTEALQDRFSRQTRLTLVPEGGDLNFEGEITNYTSTPAAISGNEYAVRNNLTITVRVRFTNTIDPSQNYDKTFSAFAPYNSDQLLQNAEPTLIPEIVEQLVEDIFNAAVSQW</sequence>
<dbReference type="GeneID" id="82890403"/>
<feature type="chain" id="PRO_5046525860" evidence="1">
    <location>
        <begin position="19"/>
        <end position="169"/>
    </location>
</feature>
<dbReference type="EMBL" id="CP102294">
    <property type="protein sequence ID" value="UWN57510.1"/>
    <property type="molecule type" value="Genomic_DNA"/>
</dbReference>
<keyword evidence="1" id="KW-0732">Signal</keyword>
<evidence type="ECO:0000313" key="2">
    <source>
        <dbReference type="EMBL" id="UWN57510.1"/>
    </source>
</evidence>
<dbReference type="InterPro" id="IPR007485">
    <property type="entry name" value="LPS_assembly_LptE"/>
</dbReference>
<name>A0ABY5UZX4_9BACT</name>
<dbReference type="RefSeq" id="WP_019245086.1">
    <property type="nucleotide sequence ID" value="NZ_CAPH01000006.1"/>
</dbReference>
<evidence type="ECO:0000256" key="1">
    <source>
        <dbReference type="SAM" id="SignalP"/>
    </source>
</evidence>
<organism evidence="2 3">
    <name type="scientific">Alistipes ihumii AP11</name>
    <dbReference type="NCBI Taxonomy" id="1211813"/>
    <lineage>
        <taxon>Bacteria</taxon>
        <taxon>Pseudomonadati</taxon>
        <taxon>Bacteroidota</taxon>
        <taxon>Bacteroidia</taxon>
        <taxon>Bacteroidales</taxon>
        <taxon>Rikenellaceae</taxon>
        <taxon>Alistipes</taxon>
    </lineage>
</organism>
<protein>
    <submittedName>
        <fullName evidence="2">LPS assembly lipoprotein LptE</fullName>
    </submittedName>
</protein>
<proteinExistence type="predicted"/>
<dbReference type="Proteomes" id="UP001059295">
    <property type="component" value="Chromosome"/>
</dbReference>
<dbReference type="PROSITE" id="PS51257">
    <property type="entry name" value="PROKAR_LIPOPROTEIN"/>
    <property type="match status" value="1"/>
</dbReference>